<accession>A0ABU5QDP6</accession>
<dbReference type="Proteomes" id="UP001302949">
    <property type="component" value="Unassembled WGS sequence"/>
</dbReference>
<organism evidence="3 4">
    <name type="scientific">Arcicella rigui</name>
    <dbReference type="NCBI Taxonomy" id="797020"/>
    <lineage>
        <taxon>Bacteria</taxon>
        <taxon>Pseudomonadati</taxon>
        <taxon>Bacteroidota</taxon>
        <taxon>Cytophagia</taxon>
        <taxon>Cytophagales</taxon>
        <taxon>Flectobacillaceae</taxon>
        <taxon>Arcicella</taxon>
    </lineage>
</organism>
<feature type="coiled-coil region" evidence="1">
    <location>
        <begin position="391"/>
        <end position="418"/>
    </location>
</feature>
<comment type="caution">
    <text evidence="3">The sequence shown here is derived from an EMBL/GenBank/DDBJ whole genome shotgun (WGS) entry which is preliminary data.</text>
</comment>
<dbReference type="RefSeq" id="WP_323298106.1">
    <property type="nucleotide sequence ID" value="NZ_JAYFUM010000022.1"/>
</dbReference>
<evidence type="ECO:0000313" key="3">
    <source>
        <dbReference type="EMBL" id="MEA5140950.1"/>
    </source>
</evidence>
<dbReference type="InterPro" id="IPR027417">
    <property type="entry name" value="P-loop_NTPase"/>
</dbReference>
<name>A0ABU5QDP6_9BACT</name>
<dbReference type="Pfam" id="PF10088">
    <property type="entry name" value="DUF2326"/>
    <property type="match status" value="1"/>
</dbReference>
<dbReference type="InterPro" id="IPR018760">
    <property type="entry name" value="DUF2326"/>
</dbReference>
<reference evidence="3 4" key="1">
    <citation type="submission" date="2023-12" db="EMBL/GenBank/DDBJ databases">
        <title>Novel species of the genus Arcicella isolated from rivers.</title>
        <authorList>
            <person name="Lu H."/>
        </authorList>
    </citation>
    <scope>NUCLEOTIDE SEQUENCE [LARGE SCALE GENOMIC DNA]</scope>
    <source>
        <strain evidence="3 4">KCTC 23307</strain>
    </source>
</reference>
<keyword evidence="4" id="KW-1185">Reference proteome</keyword>
<dbReference type="EMBL" id="JAYFUM010000022">
    <property type="protein sequence ID" value="MEA5140950.1"/>
    <property type="molecule type" value="Genomic_DNA"/>
</dbReference>
<proteinExistence type="predicted"/>
<sequence length="568" mass="65782">MFIKSLSITSGAKVIREIEFHKGLNLIIDESENQITGNSVGKTTVLKLVDFCLGADKKNIYVDPETRKQEYKLVKDFLINNKVLITLVLTSDLEKGTEDIVIERNFLARKEIIRRINGVELTEDEFEVRLSRSIFPEHFASKPSFRQIISHNIRYKDESINKTLKTLDTYTSDAEYETLYLFLFGCEFTKGNSKQELLTKISQENTYKVRLEKNQTKTAYETALSLIKNDIEVLNKRKSSFNLNENFESDLDKLNEVKYEINKISSIVSKLNIRKDLIKEAEAELESNKSDIDLRQLEVIYEQATSKIASIQKSFSDLVAFHNTMIGEKVKFISKELPAIEKAIKDNSNGLKRLLIEEKKLTSLIAKSDSFEELEKIIAELTEKYRKKGEYESIIEQLNEVDNNLKDYNRQLSEIDNELFSDSFEQVVKSQLKKFNVHFASISNELYGEQYAVKPDIIINKKGQRLYKFSAFNANMSSGKKQGEISCFDLAYTLFADEENIPCLHFLLNDKKELMDDKQLVKIAEFVNRNNIQFIASILKDKLPLEINKEEYFVVKLSQDDKLFRLEE</sequence>
<evidence type="ECO:0000256" key="1">
    <source>
        <dbReference type="SAM" id="Coils"/>
    </source>
</evidence>
<dbReference type="Gene3D" id="3.40.50.300">
    <property type="entry name" value="P-loop containing nucleotide triphosphate hydrolases"/>
    <property type="match status" value="1"/>
</dbReference>
<evidence type="ECO:0000313" key="4">
    <source>
        <dbReference type="Proteomes" id="UP001302949"/>
    </source>
</evidence>
<feature type="coiled-coil region" evidence="1">
    <location>
        <begin position="278"/>
        <end position="314"/>
    </location>
</feature>
<gene>
    <name evidence="3" type="ORF">VB248_17495</name>
</gene>
<feature type="domain" description="DUF2326" evidence="2">
    <location>
        <begin position="442"/>
        <end position="566"/>
    </location>
</feature>
<evidence type="ECO:0000259" key="2">
    <source>
        <dbReference type="Pfam" id="PF10088"/>
    </source>
</evidence>
<keyword evidence="1" id="KW-0175">Coiled coil</keyword>
<protein>
    <submittedName>
        <fullName evidence="3">DUF2326 domain-containing protein</fullName>
    </submittedName>
</protein>